<organism evidence="12 13">
    <name type="scientific">Crotalaria pallida</name>
    <name type="common">Smooth rattlebox</name>
    <name type="synonym">Crotalaria striata</name>
    <dbReference type="NCBI Taxonomy" id="3830"/>
    <lineage>
        <taxon>Eukaryota</taxon>
        <taxon>Viridiplantae</taxon>
        <taxon>Streptophyta</taxon>
        <taxon>Embryophyta</taxon>
        <taxon>Tracheophyta</taxon>
        <taxon>Spermatophyta</taxon>
        <taxon>Magnoliopsida</taxon>
        <taxon>eudicotyledons</taxon>
        <taxon>Gunneridae</taxon>
        <taxon>Pentapetalae</taxon>
        <taxon>rosids</taxon>
        <taxon>fabids</taxon>
        <taxon>Fabales</taxon>
        <taxon>Fabaceae</taxon>
        <taxon>Papilionoideae</taxon>
        <taxon>50 kb inversion clade</taxon>
        <taxon>genistoids sensu lato</taxon>
        <taxon>core genistoids</taxon>
        <taxon>Crotalarieae</taxon>
        <taxon>Crotalaria</taxon>
    </lineage>
</organism>
<dbReference type="FunFam" id="1.10.10.10:FF:000057">
    <property type="entry name" value="Heat shock transcription factor 1"/>
    <property type="match status" value="1"/>
</dbReference>
<evidence type="ECO:0000256" key="2">
    <source>
        <dbReference type="ARBA" id="ARBA00022553"/>
    </source>
</evidence>
<comment type="caution">
    <text evidence="12">The sequence shown here is derived from an EMBL/GenBank/DDBJ whole genome shotgun (WGS) entry which is preliminary data.</text>
</comment>
<dbReference type="EMBL" id="JAYWIO010000008">
    <property type="protein sequence ID" value="KAK7245562.1"/>
    <property type="molecule type" value="Genomic_DNA"/>
</dbReference>
<accession>A0AAN9E5H9</accession>
<proteinExistence type="inferred from homology"/>
<evidence type="ECO:0000256" key="1">
    <source>
        <dbReference type="ARBA" id="ARBA00004123"/>
    </source>
</evidence>
<evidence type="ECO:0000256" key="6">
    <source>
        <dbReference type="ARBA" id="ARBA00023163"/>
    </source>
</evidence>
<dbReference type="Pfam" id="PF00447">
    <property type="entry name" value="HSF_DNA-bind"/>
    <property type="match status" value="1"/>
</dbReference>
<evidence type="ECO:0000256" key="9">
    <source>
        <dbReference type="SAM" id="Coils"/>
    </source>
</evidence>
<dbReference type="PRINTS" id="PR00056">
    <property type="entry name" value="HSFDOMAIN"/>
</dbReference>
<dbReference type="InterPro" id="IPR036388">
    <property type="entry name" value="WH-like_DNA-bd_sf"/>
</dbReference>
<evidence type="ECO:0000256" key="8">
    <source>
        <dbReference type="ARBA" id="ARBA00061350"/>
    </source>
</evidence>
<dbReference type="SMART" id="SM00415">
    <property type="entry name" value="HSF"/>
    <property type="match status" value="1"/>
</dbReference>
<dbReference type="PROSITE" id="PS00434">
    <property type="entry name" value="HSF_DOMAIN"/>
    <property type="match status" value="1"/>
</dbReference>
<evidence type="ECO:0000259" key="11">
    <source>
        <dbReference type="PROSITE" id="PS00434"/>
    </source>
</evidence>
<gene>
    <name evidence="12" type="ORF">RIF29_40409</name>
</gene>
<dbReference type="GO" id="GO:0034605">
    <property type="term" value="P:cellular response to heat"/>
    <property type="evidence" value="ECO:0007669"/>
    <property type="project" value="TreeGrafter"/>
</dbReference>
<dbReference type="InterPro" id="IPR000232">
    <property type="entry name" value="HSF_DNA-bd"/>
</dbReference>
<evidence type="ECO:0000256" key="10">
    <source>
        <dbReference type="SAM" id="MobiDB-lite"/>
    </source>
</evidence>
<evidence type="ECO:0000256" key="4">
    <source>
        <dbReference type="ARBA" id="ARBA00023016"/>
    </source>
</evidence>
<keyword evidence="3" id="KW-0805">Transcription regulation</keyword>
<evidence type="ECO:0000313" key="13">
    <source>
        <dbReference type="Proteomes" id="UP001372338"/>
    </source>
</evidence>
<keyword evidence="4" id="KW-0346">Stress response</keyword>
<dbReference type="SUPFAM" id="SSF46785">
    <property type="entry name" value="Winged helix' DNA-binding domain"/>
    <property type="match status" value="1"/>
</dbReference>
<dbReference type="InterPro" id="IPR036390">
    <property type="entry name" value="WH_DNA-bd_sf"/>
</dbReference>
<keyword evidence="9" id="KW-0175">Coiled coil</keyword>
<dbReference type="Proteomes" id="UP001372338">
    <property type="component" value="Unassembled WGS sequence"/>
</dbReference>
<feature type="domain" description="HSF-type DNA-binding" evidence="11">
    <location>
        <begin position="53"/>
        <end position="77"/>
    </location>
</feature>
<dbReference type="Gene3D" id="1.10.10.10">
    <property type="entry name" value="Winged helix-like DNA-binding domain superfamily/Winged helix DNA-binding domain"/>
    <property type="match status" value="1"/>
</dbReference>
<protein>
    <recommendedName>
        <fullName evidence="11">HSF-type DNA-binding domain-containing protein</fullName>
    </recommendedName>
</protein>
<dbReference type="GO" id="GO:0005634">
    <property type="term" value="C:nucleus"/>
    <property type="evidence" value="ECO:0007669"/>
    <property type="project" value="UniProtKB-SubCell"/>
</dbReference>
<evidence type="ECO:0000256" key="7">
    <source>
        <dbReference type="ARBA" id="ARBA00023242"/>
    </source>
</evidence>
<dbReference type="PANTHER" id="PTHR10015">
    <property type="entry name" value="HEAT SHOCK TRANSCRIPTION FACTOR"/>
    <property type="match status" value="1"/>
</dbReference>
<evidence type="ECO:0000256" key="3">
    <source>
        <dbReference type="ARBA" id="ARBA00023015"/>
    </source>
</evidence>
<evidence type="ECO:0000313" key="12">
    <source>
        <dbReference type="EMBL" id="KAK7245562.1"/>
    </source>
</evidence>
<comment type="similarity">
    <text evidence="8">Belongs to the HSF family. Class A subfamily.</text>
</comment>
<dbReference type="GO" id="GO:0006357">
    <property type="term" value="P:regulation of transcription by RNA polymerase II"/>
    <property type="evidence" value="ECO:0007669"/>
    <property type="project" value="TreeGrafter"/>
</dbReference>
<dbReference type="AlphaFoldDB" id="A0AAN9E5H9"/>
<keyword evidence="13" id="KW-1185">Reference proteome</keyword>
<keyword evidence="6" id="KW-0804">Transcription</keyword>
<keyword evidence="7" id="KW-0539">Nucleus</keyword>
<name>A0AAN9E5H9_CROPI</name>
<comment type="subcellular location">
    <subcellularLocation>
        <location evidence="1">Nucleus</location>
    </subcellularLocation>
</comment>
<dbReference type="GO" id="GO:0000978">
    <property type="term" value="F:RNA polymerase II cis-regulatory region sequence-specific DNA binding"/>
    <property type="evidence" value="ECO:0007669"/>
    <property type="project" value="TreeGrafter"/>
</dbReference>
<feature type="coiled-coil region" evidence="9">
    <location>
        <begin position="120"/>
        <end position="175"/>
    </location>
</feature>
<evidence type="ECO:0000256" key="5">
    <source>
        <dbReference type="ARBA" id="ARBA00023125"/>
    </source>
</evidence>
<reference evidence="12 13" key="1">
    <citation type="submission" date="2024-01" db="EMBL/GenBank/DDBJ databases">
        <title>The genomes of 5 underutilized Papilionoideae crops provide insights into root nodulation and disease resistanc.</title>
        <authorList>
            <person name="Yuan L."/>
        </authorList>
    </citation>
    <scope>NUCLEOTIDE SEQUENCE [LARGE SCALE GENOMIC DNA]</scope>
    <source>
        <strain evidence="12">ZHUSHIDOU_FW_LH</strain>
        <tissue evidence="12">Leaf</tissue>
    </source>
</reference>
<keyword evidence="2" id="KW-0597">Phosphoprotein</keyword>
<feature type="region of interest" description="Disordered" evidence="10">
    <location>
        <begin position="354"/>
        <end position="373"/>
    </location>
</feature>
<dbReference type="GO" id="GO:0003700">
    <property type="term" value="F:DNA-binding transcription factor activity"/>
    <property type="evidence" value="ECO:0007669"/>
    <property type="project" value="InterPro"/>
</dbReference>
<feature type="compositionally biased region" description="Basic and acidic residues" evidence="10">
    <location>
        <begin position="356"/>
        <end position="373"/>
    </location>
</feature>
<keyword evidence="5" id="KW-0238">DNA-binding</keyword>
<sequence>MEEAHGSSSTLPPFVGKTYEMVDDPSTNNIVSWGAKNRSFVVWDPPEFARVLLPKFFKHNNFSSFIRQLNTYGFRKVDPEHWEFANDDFVKGQPDLLKNIHRRKPVHSHSMQNLQGHGANRLTDLERQNLKDEIEKLKHEKEQLLLELQREEQERQMYDKQMHCSNDRLEKLEKKQEDMLSSVSQVFQKPGIELNLLLLTENMDRKRRLPRSGHHVSDEASIEDPMGTSQVLPRENAKSTPIFPLDMERMDQLESSVEFWENVALDIGYALVESHSNLDFDESISCAESPAISSVLLEVEVQPKSSGIDMNSEPAVAAVHDIVASKDQFVRASPVANGVNDVFWEQFLTENPGSTEIHEAHSERKDEKNSSEHGKFWWSINNLPEQMGHS</sequence>
<dbReference type="PANTHER" id="PTHR10015:SF161">
    <property type="entry name" value="HEAT STRESS TRANSCRIPTION FACTOR A-4A"/>
    <property type="match status" value="1"/>
</dbReference>